<dbReference type="AlphaFoldDB" id="A0A263D4H6"/>
<evidence type="ECO:0000313" key="2">
    <source>
        <dbReference type="EMBL" id="OZM72517.1"/>
    </source>
</evidence>
<organism evidence="2 3">
    <name type="scientific">Amycolatopsis antarctica</name>
    <dbReference type="NCBI Taxonomy" id="1854586"/>
    <lineage>
        <taxon>Bacteria</taxon>
        <taxon>Bacillati</taxon>
        <taxon>Actinomycetota</taxon>
        <taxon>Actinomycetes</taxon>
        <taxon>Pseudonocardiales</taxon>
        <taxon>Pseudonocardiaceae</taxon>
        <taxon>Amycolatopsis</taxon>
    </lineage>
</organism>
<keyword evidence="1" id="KW-0812">Transmembrane</keyword>
<comment type="caution">
    <text evidence="2">The sequence shown here is derived from an EMBL/GenBank/DDBJ whole genome shotgun (WGS) entry which is preliminary data.</text>
</comment>
<keyword evidence="2" id="KW-0966">Cell projection</keyword>
<keyword evidence="2" id="KW-0282">Flagellum</keyword>
<proteinExistence type="predicted"/>
<dbReference type="InParanoid" id="A0A263D4H6"/>
<name>A0A263D4H6_9PSEU</name>
<feature type="transmembrane region" description="Helical" evidence="1">
    <location>
        <begin position="18"/>
        <end position="39"/>
    </location>
</feature>
<gene>
    <name evidence="2" type="ORF">CFN78_15465</name>
</gene>
<keyword evidence="1" id="KW-0472">Membrane</keyword>
<evidence type="ECO:0000313" key="3">
    <source>
        <dbReference type="Proteomes" id="UP000242444"/>
    </source>
</evidence>
<dbReference type="OrthoDB" id="3574198at2"/>
<reference evidence="2 3" key="1">
    <citation type="submission" date="2017-07" db="EMBL/GenBank/DDBJ databases">
        <title>Amycolatopsis antarcticus sp. nov., isolated from the surface of an Antarcticus brown macroalga.</title>
        <authorList>
            <person name="Wang J."/>
            <person name="Leiva S."/>
            <person name="Huang J."/>
            <person name="Huang Y."/>
        </authorList>
    </citation>
    <scope>NUCLEOTIDE SEQUENCE [LARGE SCALE GENOMIC DNA]</scope>
    <source>
        <strain evidence="2 3">AU-G6</strain>
    </source>
</reference>
<protein>
    <submittedName>
        <fullName evidence="2">Flagellar basal body protein FliL</fullName>
    </submittedName>
</protein>
<keyword evidence="3" id="KW-1185">Reference proteome</keyword>
<keyword evidence="2" id="KW-0969">Cilium</keyword>
<evidence type="ECO:0000256" key="1">
    <source>
        <dbReference type="SAM" id="Phobius"/>
    </source>
</evidence>
<dbReference type="EMBL" id="NKYE01000008">
    <property type="protein sequence ID" value="OZM72517.1"/>
    <property type="molecule type" value="Genomic_DNA"/>
</dbReference>
<keyword evidence="1" id="KW-1133">Transmembrane helix</keyword>
<accession>A0A263D4H6</accession>
<dbReference type="Proteomes" id="UP000242444">
    <property type="component" value="Unassembled WGS sequence"/>
</dbReference>
<sequence>MYAQQVGGEPPRKGRRGLVVGLVIALVALVGGGVTWFAVAQGDSVAAGSANPTEAATNLVNSLGNGDVVGLLSTLAPAEASLFTDPIEEATTELKRLQVLDGNADPAALSGVELKTENLVFDDAAAEKVNDHLTITKLTGGTLTVTADLSKIPLAKDFIDAALSDRDRRELEQGPQTQTIDIGKEVREEGQPVRIATVNVDGEWYPSMLYSIADYALLEEGKPWPQQSIAANGAGSSEDAVKQMLQAALDADVSRVIELLPPDEMAVMHDVGPAIVEAVGREEPSGATVDTLTTETAPITGGTRATVTAVEMTGPNGEKASITKSGDCYEMASEGRTERLCASELAEMAEQEASDKLPPEVRDVLVDLGAGVMEQGLGVVTTEVEGKHYVSPIRTFTEAGMTVLRSLQPEDVKALIRAAN</sequence>